<dbReference type="AlphaFoldDB" id="A0A6C0K2P5"/>
<name>A0A6C0K2P5_9ZZZZ</name>
<reference evidence="1" key="1">
    <citation type="journal article" date="2020" name="Nature">
        <title>Giant virus diversity and host interactions through global metagenomics.</title>
        <authorList>
            <person name="Schulz F."/>
            <person name="Roux S."/>
            <person name="Paez-Espino D."/>
            <person name="Jungbluth S."/>
            <person name="Walsh D.A."/>
            <person name="Denef V.J."/>
            <person name="McMahon K.D."/>
            <person name="Konstantinidis K.T."/>
            <person name="Eloe-Fadrosh E.A."/>
            <person name="Kyrpides N.C."/>
            <person name="Woyke T."/>
        </authorList>
    </citation>
    <scope>NUCLEOTIDE SEQUENCE</scope>
    <source>
        <strain evidence="1">GVMAG-S-1101164-67</strain>
    </source>
</reference>
<organism evidence="1">
    <name type="scientific">viral metagenome</name>
    <dbReference type="NCBI Taxonomy" id="1070528"/>
    <lineage>
        <taxon>unclassified sequences</taxon>
        <taxon>metagenomes</taxon>
        <taxon>organismal metagenomes</taxon>
    </lineage>
</organism>
<protein>
    <submittedName>
        <fullName evidence="1">Uncharacterized protein</fullName>
    </submittedName>
</protein>
<sequence length="242" mass="28094">MSESTQMTVIAHIFGREEVGYLENSEERSLKGFDGKYYKIENSPMLYDIRFPLAWAIIIHTQVKKTYCNFGPEWCGECRDKGILNGVFVGFCNYCATEQLNGKYGLGTETPISELSKEDVWRIYPYMTGAHIQDIGIPPTEENPDFIKYSGLEAERLRGNSRERCSSEFAPFQSREHMEAYEKTERERLGLLQESDEKKYSEHALLVTMGRAALDHNVGPMGQQMNWAEYREYLDNKWWDEC</sequence>
<proteinExistence type="predicted"/>
<accession>A0A6C0K2P5</accession>
<evidence type="ECO:0000313" key="1">
    <source>
        <dbReference type="EMBL" id="QHU10334.1"/>
    </source>
</evidence>
<dbReference type="EMBL" id="MN740753">
    <property type="protein sequence ID" value="QHU10334.1"/>
    <property type="molecule type" value="Genomic_DNA"/>
</dbReference>